<dbReference type="NCBIfam" id="TIGR02904">
    <property type="entry name" value="spore_ysxE"/>
    <property type="match status" value="1"/>
</dbReference>
<keyword evidence="2" id="KW-0946">Virion</keyword>
<sequence>MSTNIHIRQKPIGAVLFQYDLYPEKIETVGKVKKVHTANGIYALKETEMGKDESEWLIHVIKRLERIGFHYVVPILPSKYGDYVLRYGDLAYYLMPWYEDHTKFRHPVHPEEVMVEELAKLHGLTERTQEYSEKILEESYETLKKRWTYRRLEMERYADQIEGNVYLSPFQLTFLTHFQRSLHMVEQAERHLSEWINGAKEKKSFRSVLCHGKPSRTHTCFDQYGTAYFLNFEKAVLDTPSRDLALMFRHFFQSRPWDEQEGQHWLHLYERHFALFDEERHLFMSYLAFPESLYQSVDAYTREDNKITELQAVTQLEKKVLTMNRINRFMNSVFKKESEEE</sequence>
<dbReference type="InterPro" id="IPR002575">
    <property type="entry name" value="Aminoglycoside_PTrfase"/>
</dbReference>
<protein>
    <submittedName>
        <fullName evidence="2">Spore coat protein YsxE</fullName>
    </submittedName>
</protein>
<dbReference type="SUPFAM" id="SSF56112">
    <property type="entry name" value="Protein kinase-like (PK-like)"/>
    <property type="match status" value="1"/>
</dbReference>
<dbReference type="RefSeq" id="WP_307328698.1">
    <property type="nucleotide sequence ID" value="NZ_JAUSUG010000017.1"/>
</dbReference>
<accession>A0ABT9ZZ27</accession>
<gene>
    <name evidence="2" type="ORF">J2S74_003912</name>
</gene>
<evidence type="ECO:0000259" key="1">
    <source>
        <dbReference type="Pfam" id="PF01636"/>
    </source>
</evidence>
<dbReference type="Pfam" id="PF01636">
    <property type="entry name" value="APH"/>
    <property type="match status" value="1"/>
</dbReference>
<evidence type="ECO:0000313" key="2">
    <source>
        <dbReference type="EMBL" id="MDQ0256492.1"/>
    </source>
</evidence>
<dbReference type="PANTHER" id="PTHR39179:SF3">
    <property type="entry name" value="COTS-RELATED PROTEIN"/>
    <property type="match status" value="1"/>
</dbReference>
<reference evidence="2 3" key="1">
    <citation type="submission" date="2023-07" db="EMBL/GenBank/DDBJ databases">
        <title>Genomic Encyclopedia of Type Strains, Phase IV (KMG-IV): sequencing the most valuable type-strain genomes for metagenomic binning, comparative biology and taxonomic classification.</title>
        <authorList>
            <person name="Goeker M."/>
        </authorList>
    </citation>
    <scope>NUCLEOTIDE SEQUENCE [LARGE SCALE GENOMIC DNA]</scope>
    <source>
        <strain evidence="2 3">DSM 9768</strain>
    </source>
</reference>
<dbReference type="InterPro" id="IPR014253">
    <property type="entry name" value="Spore_coat_YsxE"/>
</dbReference>
<dbReference type="PANTHER" id="PTHR39179">
    <property type="entry name" value="SPORE COAT PROTEIN I"/>
    <property type="match status" value="1"/>
</dbReference>
<proteinExistence type="predicted"/>
<name>A0ABT9ZZ27_9BACI</name>
<dbReference type="Proteomes" id="UP001230005">
    <property type="component" value="Unassembled WGS sequence"/>
</dbReference>
<keyword evidence="2" id="KW-0167">Capsid protein</keyword>
<dbReference type="Gene3D" id="3.90.1200.10">
    <property type="match status" value="1"/>
</dbReference>
<organism evidence="2 3">
    <name type="scientific">Evansella vedderi</name>
    <dbReference type="NCBI Taxonomy" id="38282"/>
    <lineage>
        <taxon>Bacteria</taxon>
        <taxon>Bacillati</taxon>
        <taxon>Bacillota</taxon>
        <taxon>Bacilli</taxon>
        <taxon>Bacillales</taxon>
        <taxon>Bacillaceae</taxon>
        <taxon>Evansella</taxon>
    </lineage>
</organism>
<comment type="caution">
    <text evidence="2">The sequence shown here is derived from an EMBL/GenBank/DDBJ whole genome shotgun (WGS) entry which is preliminary data.</text>
</comment>
<dbReference type="Gene3D" id="3.30.200.20">
    <property type="entry name" value="Phosphorylase Kinase, domain 1"/>
    <property type="match status" value="1"/>
</dbReference>
<dbReference type="InterPro" id="IPR047175">
    <property type="entry name" value="CotS-like"/>
</dbReference>
<evidence type="ECO:0000313" key="3">
    <source>
        <dbReference type="Proteomes" id="UP001230005"/>
    </source>
</evidence>
<dbReference type="EMBL" id="JAUSUG010000017">
    <property type="protein sequence ID" value="MDQ0256492.1"/>
    <property type="molecule type" value="Genomic_DNA"/>
</dbReference>
<keyword evidence="3" id="KW-1185">Reference proteome</keyword>
<dbReference type="InterPro" id="IPR011009">
    <property type="entry name" value="Kinase-like_dom_sf"/>
</dbReference>
<feature type="domain" description="Aminoglycoside phosphotransferase" evidence="1">
    <location>
        <begin position="42"/>
        <end position="269"/>
    </location>
</feature>